<accession>A0A8S1ILV9</accession>
<evidence type="ECO:0000256" key="1">
    <source>
        <dbReference type="ARBA" id="ARBA00004496"/>
    </source>
</evidence>
<evidence type="ECO:0000313" key="7">
    <source>
        <dbReference type="Proteomes" id="UP000708148"/>
    </source>
</evidence>
<feature type="region of interest" description="Disordered" evidence="5">
    <location>
        <begin position="36"/>
        <end position="126"/>
    </location>
</feature>
<feature type="compositionally biased region" description="Polar residues" evidence="5">
    <location>
        <begin position="156"/>
        <end position="169"/>
    </location>
</feature>
<keyword evidence="3" id="KW-0963">Cytoplasm</keyword>
<protein>
    <recommendedName>
        <fullName evidence="8">Myeloid leukemia factor</fullName>
    </recommendedName>
</protein>
<evidence type="ECO:0008006" key="8">
    <source>
        <dbReference type="Google" id="ProtNLM"/>
    </source>
</evidence>
<dbReference type="AlphaFoldDB" id="A0A8S1ILV9"/>
<gene>
    <name evidence="6" type="ORF">OSTQU699_LOCUS904</name>
</gene>
<evidence type="ECO:0000256" key="4">
    <source>
        <dbReference type="ARBA" id="ARBA00022553"/>
    </source>
</evidence>
<dbReference type="GO" id="GO:0005737">
    <property type="term" value="C:cytoplasm"/>
    <property type="evidence" value="ECO:0007669"/>
    <property type="project" value="UniProtKB-SubCell"/>
</dbReference>
<dbReference type="Pfam" id="PF10248">
    <property type="entry name" value="Mlf1IP"/>
    <property type="match status" value="1"/>
</dbReference>
<feature type="region of interest" description="Disordered" evidence="5">
    <location>
        <begin position="258"/>
        <end position="281"/>
    </location>
</feature>
<dbReference type="InterPro" id="IPR019376">
    <property type="entry name" value="Myeloid_leukemia_factor"/>
</dbReference>
<comment type="subcellular location">
    <subcellularLocation>
        <location evidence="1">Cytoplasm</location>
    </subcellularLocation>
</comment>
<organism evidence="6 7">
    <name type="scientific">Ostreobium quekettii</name>
    <dbReference type="NCBI Taxonomy" id="121088"/>
    <lineage>
        <taxon>Eukaryota</taxon>
        <taxon>Viridiplantae</taxon>
        <taxon>Chlorophyta</taxon>
        <taxon>core chlorophytes</taxon>
        <taxon>Ulvophyceae</taxon>
        <taxon>TCBD clade</taxon>
        <taxon>Bryopsidales</taxon>
        <taxon>Ostreobineae</taxon>
        <taxon>Ostreobiaceae</taxon>
        <taxon>Ostreobium</taxon>
    </lineage>
</organism>
<evidence type="ECO:0000313" key="6">
    <source>
        <dbReference type="EMBL" id="CAD7695543.1"/>
    </source>
</evidence>
<feature type="compositionally biased region" description="Acidic residues" evidence="5">
    <location>
        <begin position="81"/>
        <end position="90"/>
    </location>
</feature>
<evidence type="ECO:0000256" key="2">
    <source>
        <dbReference type="ARBA" id="ARBA00008332"/>
    </source>
</evidence>
<evidence type="ECO:0000256" key="5">
    <source>
        <dbReference type="SAM" id="MobiDB-lite"/>
    </source>
</evidence>
<keyword evidence="7" id="KW-1185">Reference proteome</keyword>
<dbReference type="Proteomes" id="UP000708148">
    <property type="component" value="Unassembled WGS sequence"/>
</dbReference>
<dbReference type="PANTHER" id="PTHR13105">
    <property type="entry name" value="MYELOID LEUKEMIA FACTOR"/>
    <property type="match status" value="1"/>
</dbReference>
<reference evidence="6" key="1">
    <citation type="submission" date="2020-12" db="EMBL/GenBank/DDBJ databases">
        <authorList>
            <person name="Iha C."/>
        </authorList>
    </citation>
    <scope>NUCLEOTIDE SEQUENCE</scope>
</reference>
<sequence>MSFRGSAFRDFFGEDPFERMERMMVSAFSDPFFAGAPPAPFGHHGGQVERRRGGPQRARGPVIEEVEDGHVNEGQRLAEPIVEEPVEDDYVYSHQGRQRRQQSGRQRDRRQPRGDSNALSTGFHMEMGPNMVPSLSTFGNAGMATFSYSNSSSRSFGPTQVYSSTTTSRMGPGGVRETQTTIQDGRSGREEISISRGIRERERTITRRRDATGREETIDTLHHMTSEEASQFDREWMQQAGRHLPSLGGAGIGAGLMLEQPRLQSGGRPQIGYRESRNRYA</sequence>
<feature type="region of interest" description="Disordered" evidence="5">
    <location>
        <begin position="149"/>
        <end position="188"/>
    </location>
</feature>
<comment type="similarity">
    <text evidence="2">Belongs to the MLF family.</text>
</comment>
<keyword evidence="4" id="KW-0597">Phosphoprotein</keyword>
<dbReference type="OrthoDB" id="8707547at2759"/>
<comment type="caution">
    <text evidence="6">The sequence shown here is derived from an EMBL/GenBank/DDBJ whole genome shotgun (WGS) entry which is preliminary data.</text>
</comment>
<dbReference type="EMBL" id="CAJHUC010000359">
    <property type="protein sequence ID" value="CAD7695543.1"/>
    <property type="molecule type" value="Genomic_DNA"/>
</dbReference>
<proteinExistence type="inferred from homology"/>
<name>A0A8S1ILV9_9CHLO</name>
<evidence type="ECO:0000256" key="3">
    <source>
        <dbReference type="ARBA" id="ARBA00022490"/>
    </source>
</evidence>